<dbReference type="PANTHER" id="PTHR18849:SF0">
    <property type="entry name" value="CILIA- AND FLAGELLA-ASSOCIATED PROTEIN 410-RELATED"/>
    <property type="match status" value="1"/>
</dbReference>
<reference evidence="3" key="1">
    <citation type="submission" date="2015-07" db="EMBL/GenBank/DDBJ databases">
        <title>Adaptation to a free-living lifestyle via gene acquisitions in the diplomonad Trepomonas sp. PC1.</title>
        <authorList>
            <person name="Xu F."/>
            <person name="Jerlstrom-Hultqvist J."/>
            <person name="Kolisko M."/>
            <person name="Simpson A.G.B."/>
            <person name="Roger A.J."/>
            <person name="Svard S.G."/>
            <person name="Andersson J.O."/>
        </authorList>
    </citation>
    <scope>NUCLEOTIDE SEQUENCE</scope>
    <source>
        <strain evidence="3">PC1</strain>
    </source>
</reference>
<keyword evidence="1" id="KW-0433">Leucine-rich repeat</keyword>
<dbReference type="PANTHER" id="PTHR18849">
    <property type="entry name" value="LEUCINE RICH REPEAT PROTEIN"/>
    <property type="match status" value="1"/>
</dbReference>
<dbReference type="Gene3D" id="3.80.10.10">
    <property type="entry name" value="Ribonuclease Inhibitor"/>
    <property type="match status" value="2"/>
</dbReference>
<organism evidence="3">
    <name type="scientific">Trepomonas sp. PC1</name>
    <dbReference type="NCBI Taxonomy" id="1076344"/>
    <lineage>
        <taxon>Eukaryota</taxon>
        <taxon>Metamonada</taxon>
        <taxon>Diplomonadida</taxon>
        <taxon>Hexamitidae</taxon>
        <taxon>Hexamitinae</taxon>
        <taxon>Trepomonas</taxon>
    </lineage>
</organism>
<proteinExistence type="predicted"/>
<dbReference type="SUPFAM" id="SSF52058">
    <property type="entry name" value="L domain-like"/>
    <property type="match status" value="1"/>
</dbReference>
<gene>
    <name evidence="3" type="ORF">TPC1_31028</name>
</gene>
<evidence type="ECO:0000256" key="2">
    <source>
        <dbReference type="ARBA" id="ARBA00022737"/>
    </source>
</evidence>
<evidence type="ECO:0000256" key="1">
    <source>
        <dbReference type="ARBA" id="ARBA00022614"/>
    </source>
</evidence>
<name>A0A146JY94_9EUKA</name>
<dbReference type="EMBL" id="GDID01007129">
    <property type="protein sequence ID" value="JAP89477.1"/>
    <property type="molecule type" value="Transcribed_RNA"/>
</dbReference>
<feature type="non-terminal residue" evidence="3">
    <location>
        <position position="429"/>
    </location>
</feature>
<keyword evidence="2" id="KW-0677">Repeat</keyword>
<dbReference type="InterPro" id="IPR001611">
    <property type="entry name" value="Leu-rich_rpt"/>
</dbReference>
<sequence length="429" mass="49917">QVFLQRKCEAMTDLVSLKVNYCFISSLKYISLLKNLTELDLRNNDIVDLTQLDHLSKCEGLAILYLENNPVQHNQLLKEQFLFLFQSQPLKVDVYPTLQSDIRETRIDLMSNKLKLCSATQNQVTFQITFFKHHKVVKADLRNVSISFQELDVFFKFQTSLEQLILVKNGLKIEQFSNLSQKCKQIEIENNSVCLVGLQHTLDNISINNCVIEQISSIQSAQITIISSDLSLVKDFSMLITENLNLVSCSLRQIPRFSNFAPKSLNLSLNKIKMPKKVPDRVHHLNLQNNQIISLRKLRDSKIHSLNVNENRICGLKSIPYLNYLGQLCAQNNPISDSDNIGYLQDNLRLQKIDLSETELFYSPHYLQKMELVEKYIRHTRESEKRQCKHYNMMEKTLSSAVFNRFSAKFRVDMQHTLINKNKKHYNKL</sequence>
<dbReference type="AlphaFoldDB" id="A0A146JY94"/>
<dbReference type="InterPro" id="IPR032675">
    <property type="entry name" value="LRR_dom_sf"/>
</dbReference>
<feature type="non-terminal residue" evidence="3">
    <location>
        <position position="1"/>
    </location>
</feature>
<accession>A0A146JY94</accession>
<dbReference type="PROSITE" id="PS51450">
    <property type="entry name" value="LRR"/>
    <property type="match status" value="1"/>
</dbReference>
<evidence type="ECO:0000313" key="3">
    <source>
        <dbReference type="EMBL" id="JAP89477.1"/>
    </source>
</evidence>
<protein>
    <recommendedName>
        <fullName evidence="4">Leucine rich repeats-containing protein</fullName>
    </recommendedName>
</protein>
<evidence type="ECO:0008006" key="4">
    <source>
        <dbReference type="Google" id="ProtNLM"/>
    </source>
</evidence>